<reference evidence="2 3" key="1">
    <citation type="journal article" date="2017" name="Front. Microbiol.">
        <title>Genome of Ca. Pandoraea novymonadis, an Endosymbiotic Bacterium of the Trypanosomatid Novymonas esmeraldas.</title>
        <authorList>
            <person name="Kostygov A.Y."/>
            <person name="Butenko A."/>
            <person name="Nenarokova A."/>
            <person name="Tashyreva D."/>
            <person name="Flegontov P."/>
            <person name="Lukes J."/>
            <person name="Yurchenko V."/>
        </authorList>
    </citation>
    <scope>NUCLEOTIDE SEQUENCE [LARGE SCALE GENOMIC DNA]</scope>
    <source>
        <strain evidence="2 3">E262</strain>
    </source>
</reference>
<evidence type="ECO:0000313" key="2">
    <source>
        <dbReference type="EMBL" id="PSB91803.1"/>
    </source>
</evidence>
<dbReference type="EMBL" id="MUHY01000001">
    <property type="protein sequence ID" value="PSB91803.1"/>
    <property type="molecule type" value="Genomic_DNA"/>
</dbReference>
<keyword evidence="3" id="KW-1185">Reference proteome</keyword>
<dbReference type="RefSeq" id="WP_106181645.1">
    <property type="nucleotide sequence ID" value="NZ_MUHY01000001.1"/>
</dbReference>
<evidence type="ECO:0000256" key="1">
    <source>
        <dbReference type="SAM" id="Phobius"/>
    </source>
</evidence>
<dbReference type="Pfam" id="PF07332">
    <property type="entry name" value="Phage_holin_3_6"/>
    <property type="match status" value="1"/>
</dbReference>
<keyword evidence="1" id="KW-0472">Membrane</keyword>
<keyword evidence="1" id="KW-0812">Transmembrane</keyword>
<feature type="transmembrane region" description="Helical" evidence="1">
    <location>
        <begin position="78"/>
        <end position="99"/>
    </location>
</feature>
<feature type="transmembrane region" description="Helical" evidence="1">
    <location>
        <begin position="46"/>
        <end position="72"/>
    </location>
</feature>
<protein>
    <recommendedName>
        <fullName evidence="4">Inner membrane protein YqjE</fullName>
    </recommendedName>
</protein>
<gene>
    <name evidence="2" type="ORF">BZL35_00016</name>
</gene>
<comment type="caution">
    <text evidence="2">The sequence shown here is derived from an EMBL/GenBank/DDBJ whole genome shotgun (WGS) entry which is preliminary data.</text>
</comment>
<accession>A0ABX5FDG9</accession>
<organism evidence="2 3">
    <name type="scientific">Candidatus Pandoraea novymonadis</name>
    <dbReference type="NCBI Taxonomy" id="1808959"/>
    <lineage>
        <taxon>Bacteria</taxon>
        <taxon>Pseudomonadati</taxon>
        <taxon>Pseudomonadota</taxon>
        <taxon>Betaproteobacteria</taxon>
        <taxon>Burkholderiales</taxon>
        <taxon>Burkholderiaceae</taxon>
        <taxon>Pandoraea</taxon>
    </lineage>
</organism>
<dbReference type="Proteomes" id="UP000242660">
    <property type="component" value="Unassembled WGS sequence"/>
</dbReference>
<sequence length="127" mass="14424">MTENNRTSPPLSSVRKIGKSVLEIAKSRIELIGIELTQEKERLLEIALLSLSAMLFGFLGLVVLTALIMVLFWETWRWQAMIVILVVYLLLALFCAAFARKILRDAPLPFEGTIAEFEKDYITLHSD</sequence>
<proteinExistence type="predicted"/>
<evidence type="ECO:0008006" key="4">
    <source>
        <dbReference type="Google" id="ProtNLM"/>
    </source>
</evidence>
<dbReference type="InterPro" id="IPR009937">
    <property type="entry name" value="Phage_holin_3_6"/>
</dbReference>
<keyword evidence="1" id="KW-1133">Transmembrane helix</keyword>
<evidence type="ECO:0000313" key="3">
    <source>
        <dbReference type="Proteomes" id="UP000242660"/>
    </source>
</evidence>
<name>A0ABX5FDG9_9BURK</name>